<sequence>MAKSATFFTVLFALLVLFAAIENPTMVEAKTCERGSGTWSGLCGNDGKCKDQCIRLEGAQHGSCNFFRCVCYFPC</sequence>
<keyword evidence="9" id="KW-1185">Reference proteome</keyword>
<evidence type="ECO:0000313" key="8">
    <source>
        <dbReference type="EMBL" id="PIA24847.1"/>
    </source>
</evidence>
<proteinExistence type="predicted"/>
<accession>A0A2G5C216</accession>
<dbReference type="PANTHER" id="PTHR33147:SF101">
    <property type="entry name" value="DEFENSIN-LIKE PROTEIN 13"/>
    <property type="match status" value="1"/>
</dbReference>
<dbReference type="InterPro" id="IPR036574">
    <property type="entry name" value="Scorpion_toxin-like_sf"/>
</dbReference>
<reference evidence="8 9" key="1">
    <citation type="submission" date="2017-09" db="EMBL/GenBank/DDBJ databases">
        <title>WGS assembly of Aquilegia coerulea Goldsmith.</title>
        <authorList>
            <person name="Hodges S."/>
            <person name="Kramer E."/>
            <person name="Nordborg M."/>
            <person name="Tomkins J."/>
            <person name="Borevitz J."/>
            <person name="Derieg N."/>
            <person name="Yan J."/>
            <person name="Mihaltcheva S."/>
            <person name="Hayes R.D."/>
            <person name="Rokhsar D."/>
        </authorList>
    </citation>
    <scope>NUCLEOTIDE SEQUENCE [LARGE SCALE GENOMIC DNA]</scope>
    <source>
        <strain evidence="9">cv. Goldsmith</strain>
    </source>
</reference>
<dbReference type="OrthoDB" id="1851987at2759"/>
<feature type="signal peptide" evidence="5">
    <location>
        <begin position="1"/>
        <end position="29"/>
    </location>
</feature>
<evidence type="ECO:0000313" key="9">
    <source>
        <dbReference type="Proteomes" id="UP000230069"/>
    </source>
</evidence>
<dbReference type="Gene3D" id="3.30.30.10">
    <property type="entry name" value="Knottin, scorpion toxin-like"/>
    <property type="match status" value="1"/>
</dbReference>
<dbReference type="GO" id="GO:0005576">
    <property type="term" value="C:extracellular region"/>
    <property type="evidence" value="ECO:0007669"/>
    <property type="project" value="UniProtKB-SubCell"/>
</dbReference>
<dbReference type="InterPro" id="IPR008176">
    <property type="entry name" value="Defensin_plant"/>
</dbReference>
<dbReference type="AlphaFoldDB" id="A0A2G5C216"/>
<protein>
    <recommendedName>
        <fullName evidence="6">Knottins-like domain-containing protein</fullName>
    </recommendedName>
</protein>
<dbReference type="EMBL" id="KZ305176">
    <property type="protein sequence ID" value="PIA24847.1"/>
    <property type="molecule type" value="Genomic_DNA"/>
</dbReference>
<gene>
    <name evidence="7" type="ORF">AQUCO_18900002v1</name>
    <name evidence="8" type="ORF">AQUCO_18900004v1</name>
</gene>
<evidence type="ECO:0000256" key="5">
    <source>
        <dbReference type="SAM" id="SignalP"/>
    </source>
</evidence>
<evidence type="ECO:0000256" key="1">
    <source>
        <dbReference type="ARBA" id="ARBA00004613"/>
    </source>
</evidence>
<dbReference type="PROSITE" id="PS00940">
    <property type="entry name" value="GAMMA_THIONIN"/>
    <property type="match status" value="1"/>
</dbReference>
<dbReference type="InterPro" id="IPR003614">
    <property type="entry name" value="Knottins"/>
</dbReference>
<dbReference type="GO" id="GO:0006952">
    <property type="term" value="P:defense response"/>
    <property type="evidence" value="ECO:0007669"/>
    <property type="project" value="InterPro"/>
</dbReference>
<dbReference type="EMBL" id="KZ305176">
    <property type="protein sequence ID" value="PIA24845.1"/>
    <property type="molecule type" value="Genomic_DNA"/>
</dbReference>
<keyword evidence="2" id="KW-0964">Secreted</keyword>
<dbReference type="Pfam" id="PF00304">
    <property type="entry name" value="Gamma-thionin"/>
    <property type="match status" value="1"/>
</dbReference>
<feature type="chain" id="PRO_5013516530" description="Knottins-like domain-containing protein" evidence="5">
    <location>
        <begin position="30"/>
        <end position="75"/>
    </location>
</feature>
<evidence type="ECO:0000259" key="6">
    <source>
        <dbReference type="SMART" id="SM00505"/>
    </source>
</evidence>
<name>A0A2G5C216_AQUCA</name>
<comment type="subcellular location">
    <subcellularLocation>
        <location evidence="1">Secreted</location>
    </subcellularLocation>
</comment>
<keyword evidence="3 5" id="KW-0732">Signal</keyword>
<evidence type="ECO:0000313" key="7">
    <source>
        <dbReference type="EMBL" id="PIA24845.1"/>
    </source>
</evidence>
<dbReference type="SUPFAM" id="SSF57095">
    <property type="entry name" value="Scorpion toxin-like"/>
    <property type="match status" value="1"/>
</dbReference>
<organism evidence="8 9">
    <name type="scientific">Aquilegia coerulea</name>
    <name type="common">Rocky mountain columbine</name>
    <dbReference type="NCBI Taxonomy" id="218851"/>
    <lineage>
        <taxon>Eukaryota</taxon>
        <taxon>Viridiplantae</taxon>
        <taxon>Streptophyta</taxon>
        <taxon>Embryophyta</taxon>
        <taxon>Tracheophyta</taxon>
        <taxon>Spermatophyta</taxon>
        <taxon>Magnoliopsida</taxon>
        <taxon>Ranunculales</taxon>
        <taxon>Ranunculaceae</taxon>
        <taxon>Thalictroideae</taxon>
        <taxon>Aquilegia</taxon>
    </lineage>
</organism>
<evidence type="ECO:0000256" key="3">
    <source>
        <dbReference type="ARBA" id="ARBA00022729"/>
    </source>
</evidence>
<dbReference type="PANTHER" id="PTHR33147">
    <property type="entry name" value="DEFENSIN-LIKE PROTEIN 1"/>
    <property type="match status" value="1"/>
</dbReference>
<dbReference type="SMART" id="SM00505">
    <property type="entry name" value="Knot1"/>
    <property type="match status" value="1"/>
</dbReference>
<keyword evidence="4" id="KW-1015">Disulfide bond</keyword>
<feature type="domain" description="Knottins-like" evidence="6">
    <location>
        <begin position="31"/>
        <end position="75"/>
    </location>
</feature>
<evidence type="ECO:0000256" key="2">
    <source>
        <dbReference type="ARBA" id="ARBA00022525"/>
    </source>
</evidence>
<evidence type="ECO:0000256" key="4">
    <source>
        <dbReference type="ARBA" id="ARBA00023157"/>
    </source>
</evidence>
<dbReference type="Proteomes" id="UP000230069">
    <property type="component" value="Unassembled WGS sequence"/>
</dbReference>